<accession>A0AAD7BY81</accession>
<dbReference type="Proteomes" id="UP001221757">
    <property type="component" value="Unassembled WGS sequence"/>
</dbReference>
<comment type="caution">
    <text evidence="2">The sequence shown here is derived from an EMBL/GenBank/DDBJ whole genome shotgun (WGS) entry which is preliminary data.</text>
</comment>
<feature type="compositionally biased region" description="Polar residues" evidence="1">
    <location>
        <begin position="152"/>
        <end position="164"/>
    </location>
</feature>
<dbReference type="AlphaFoldDB" id="A0AAD7BY81"/>
<gene>
    <name evidence="2" type="ORF">B0H17DRAFT_1149924</name>
</gene>
<reference evidence="2" key="1">
    <citation type="submission" date="2023-03" db="EMBL/GenBank/DDBJ databases">
        <title>Massive genome expansion in bonnet fungi (Mycena s.s.) driven by repeated elements and novel gene families across ecological guilds.</title>
        <authorList>
            <consortium name="Lawrence Berkeley National Laboratory"/>
            <person name="Harder C.B."/>
            <person name="Miyauchi S."/>
            <person name="Viragh M."/>
            <person name="Kuo A."/>
            <person name="Thoen E."/>
            <person name="Andreopoulos B."/>
            <person name="Lu D."/>
            <person name="Skrede I."/>
            <person name="Drula E."/>
            <person name="Henrissat B."/>
            <person name="Morin E."/>
            <person name="Kohler A."/>
            <person name="Barry K."/>
            <person name="LaButti K."/>
            <person name="Morin E."/>
            <person name="Salamov A."/>
            <person name="Lipzen A."/>
            <person name="Mereny Z."/>
            <person name="Hegedus B."/>
            <person name="Baldrian P."/>
            <person name="Stursova M."/>
            <person name="Weitz H."/>
            <person name="Taylor A."/>
            <person name="Grigoriev I.V."/>
            <person name="Nagy L.G."/>
            <person name="Martin F."/>
            <person name="Kauserud H."/>
        </authorList>
    </citation>
    <scope>NUCLEOTIDE SEQUENCE</scope>
    <source>
        <strain evidence="2">CBHHK067</strain>
    </source>
</reference>
<sequence>MAVSPTPVALGRGRLERYQVYQARAPDASGENDHRTTDAEPSPAHHRFIIGASPAHRSHQIDRMLLPLCVTSTILIVRGYCPLTQSKLSRQLRRKPFLLPLVKAVRRARRAGSTGSVRRVADPFRRGFAKNFNGTATGRISQSMAVAGRPTVTDSMESQSTTLV</sequence>
<organism evidence="2 3">
    <name type="scientific">Mycena rosella</name>
    <name type="common">Pink bonnet</name>
    <name type="synonym">Agaricus rosellus</name>
    <dbReference type="NCBI Taxonomy" id="1033263"/>
    <lineage>
        <taxon>Eukaryota</taxon>
        <taxon>Fungi</taxon>
        <taxon>Dikarya</taxon>
        <taxon>Basidiomycota</taxon>
        <taxon>Agaricomycotina</taxon>
        <taxon>Agaricomycetes</taxon>
        <taxon>Agaricomycetidae</taxon>
        <taxon>Agaricales</taxon>
        <taxon>Marasmiineae</taxon>
        <taxon>Mycenaceae</taxon>
        <taxon>Mycena</taxon>
    </lineage>
</organism>
<feature type="region of interest" description="Disordered" evidence="1">
    <location>
        <begin position="23"/>
        <end position="42"/>
    </location>
</feature>
<evidence type="ECO:0000313" key="2">
    <source>
        <dbReference type="EMBL" id="KAJ7633689.1"/>
    </source>
</evidence>
<keyword evidence="3" id="KW-1185">Reference proteome</keyword>
<dbReference type="EMBL" id="JARKIE010000489">
    <property type="protein sequence ID" value="KAJ7633689.1"/>
    <property type="molecule type" value="Genomic_DNA"/>
</dbReference>
<proteinExistence type="predicted"/>
<evidence type="ECO:0000313" key="3">
    <source>
        <dbReference type="Proteomes" id="UP001221757"/>
    </source>
</evidence>
<feature type="region of interest" description="Disordered" evidence="1">
    <location>
        <begin position="145"/>
        <end position="164"/>
    </location>
</feature>
<evidence type="ECO:0000256" key="1">
    <source>
        <dbReference type="SAM" id="MobiDB-lite"/>
    </source>
</evidence>
<protein>
    <submittedName>
        <fullName evidence="2">Uncharacterized protein</fullName>
    </submittedName>
</protein>
<name>A0AAD7BY81_MYCRO</name>